<reference evidence="1 2" key="1">
    <citation type="submission" date="2020-02" db="EMBL/GenBank/DDBJ databases">
        <title>Sequencing the genomes of 1000 actinobacteria strains.</title>
        <authorList>
            <person name="Klenk H.-P."/>
        </authorList>
    </citation>
    <scope>NUCLEOTIDE SEQUENCE [LARGE SCALE GENOMIC DNA]</scope>
    <source>
        <strain evidence="1 2">DSM 19609</strain>
    </source>
</reference>
<name>A0ABX0SEZ3_9ACTN</name>
<keyword evidence="2" id="KW-1185">Reference proteome</keyword>
<comment type="caution">
    <text evidence="1">The sequence shown here is derived from an EMBL/GenBank/DDBJ whole genome shotgun (WGS) entry which is preliminary data.</text>
</comment>
<gene>
    <name evidence="1" type="ORF">FB473_001618</name>
</gene>
<proteinExistence type="predicted"/>
<dbReference type="Proteomes" id="UP000749311">
    <property type="component" value="Unassembled WGS sequence"/>
</dbReference>
<sequence length="66" mass="7655">MFGRKVPPDQPLIGLDVHAQGVFPVEISQPGNWQKRRRVPLKATVDQQTGEVHLYIDPQRVRELRR</sequence>
<accession>A0ABX0SEZ3</accession>
<dbReference type="EMBL" id="JAAMOZ010000001">
    <property type="protein sequence ID" value="NIH56973.1"/>
    <property type="molecule type" value="Genomic_DNA"/>
</dbReference>
<evidence type="ECO:0000313" key="2">
    <source>
        <dbReference type="Proteomes" id="UP000749311"/>
    </source>
</evidence>
<evidence type="ECO:0000313" key="1">
    <source>
        <dbReference type="EMBL" id="NIH56973.1"/>
    </source>
</evidence>
<protein>
    <recommendedName>
        <fullName evidence="3">Transposase</fullName>
    </recommendedName>
</protein>
<evidence type="ECO:0008006" key="3">
    <source>
        <dbReference type="Google" id="ProtNLM"/>
    </source>
</evidence>
<organism evidence="1 2">
    <name type="scientific">Brooklawnia cerclae</name>
    <dbReference type="NCBI Taxonomy" id="349934"/>
    <lineage>
        <taxon>Bacteria</taxon>
        <taxon>Bacillati</taxon>
        <taxon>Actinomycetota</taxon>
        <taxon>Actinomycetes</taxon>
        <taxon>Propionibacteriales</taxon>
        <taxon>Propionibacteriaceae</taxon>
        <taxon>Brooklawnia</taxon>
    </lineage>
</organism>
<dbReference type="RefSeq" id="WP_167166311.1">
    <property type="nucleotide sequence ID" value="NZ_BAAAOO010000015.1"/>
</dbReference>